<evidence type="ECO:0000313" key="1">
    <source>
        <dbReference type="EMBL" id="EJK44573.1"/>
    </source>
</evidence>
<comment type="caution">
    <text evidence="1">The sequence shown here is derived from an EMBL/GenBank/DDBJ whole genome shotgun (WGS) entry which is preliminary data.</text>
</comment>
<evidence type="ECO:0000313" key="2">
    <source>
        <dbReference type="Proteomes" id="UP000266841"/>
    </source>
</evidence>
<gene>
    <name evidence="1" type="ORF">THAOC_36877</name>
</gene>
<organism evidence="1 2">
    <name type="scientific">Thalassiosira oceanica</name>
    <name type="common">Marine diatom</name>
    <dbReference type="NCBI Taxonomy" id="159749"/>
    <lineage>
        <taxon>Eukaryota</taxon>
        <taxon>Sar</taxon>
        <taxon>Stramenopiles</taxon>
        <taxon>Ochrophyta</taxon>
        <taxon>Bacillariophyta</taxon>
        <taxon>Coscinodiscophyceae</taxon>
        <taxon>Thalassiosirophycidae</taxon>
        <taxon>Thalassiosirales</taxon>
        <taxon>Thalassiosiraceae</taxon>
        <taxon>Thalassiosira</taxon>
    </lineage>
</organism>
<reference evidence="1 2" key="1">
    <citation type="journal article" date="2012" name="Genome Biol.">
        <title>Genome and low-iron response of an oceanic diatom adapted to chronic iron limitation.</title>
        <authorList>
            <person name="Lommer M."/>
            <person name="Specht M."/>
            <person name="Roy A.S."/>
            <person name="Kraemer L."/>
            <person name="Andreson R."/>
            <person name="Gutowska M.A."/>
            <person name="Wolf J."/>
            <person name="Bergner S.V."/>
            <person name="Schilhabel M.B."/>
            <person name="Klostermeier U.C."/>
            <person name="Beiko R.G."/>
            <person name="Rosenstiel P."/>
            <person name="Hippler M."/>
            <person name="Laroche J."/>
        </authorList>
    </citation>
    <scope>NUCLEOTIDE SEQUENCE [LARGE SCALE GENOMIC DNA]</scope>
    <source>
        <strain evidence="1 2">CCMP1005</strain>
    </source>
</reference>
<name>K0QYY2_THAOC</name>
<keyword evidence="2" id="KW-1185">Reference proteome</keyword>
<dbReference type="AlphaFoldDB" id="K0QYY2"/>
<proteinExistence type="predicted"/>
<accession>K0QYY2</accession>
<dbReference type="EMBL" id="AGNL01049511">
    <property type="protein sequence ID" value="EJK44573.1"/>
    <property type="molecule type" value="Genomic_DNA"/>
</dbReference>
<sequence length="100" mass="11069">MKTARTEATTADPRWREAKVTARRREVYAASATRRRPLFMGDSGTMLPGSADALKNAGRGREGMIFLCYVVKQYECKNGGGESFFKQSPLSKHNLPGDPD</sequence>
<protein>
    <submittedName>
        <fullName evidence="1">Uncharacterized protein</fullName>
    </submittedName>
</protein>
<dbReference type="Proteomes" id="UP000266841">
    <property type="component" value="Unassembled WGS sequence"/>
</dbReference>